<evidence type="ECO:0000313" key="2">
    <source>
        <dbReference type="EMBL" id="VVC40845.1"/>
    </source>
</evidence>
<name>A0A5E4NEC9_9HEMI</name>
<sequence length="141" mass="17270">MFKKHHQIEDVMRVELENDYTNSLKQYLEKDIWKMRIKMVSDLKNKELQMRNEQLIEMKNLQEKVYEKRNENCDYVNNLIDNSWLLNLEYELNNLTENKEIEKRKLSTSIICNKLEKEINEIKSILELLNLKKHQENKIIE</sequence>
<keyword evidence="1" id="KW-0175">Coiled coil</keyword>
<organism evidence="2 3">
    <name type="scientific">Cinara cedri</name>
    <dbReference type="NCBI Taxonomy" id="506608"/>
    <lineage>
        <taxon>Eukaryota</taxon>
        <taxon>Metazoa</taxon>
        <taxon>Ecdysozoa</taxon>
        <taxon>Arthropoda</taxon>
        <taxon>Hexapoda</taxon>
        <taxon>Insecta</taxon>
        <taxon>Pterygota</taxon>
        <taxon>Neoptera</taxon>
        <taxon>Paraneoptera</taxon>
        <taxon>Hemiptera</taxon>
        <taxon>Sternorrhyncha</taxon>
        <taxon>Aphidomorpha</taxon>
        <taxon>Aphidoidea</taxon>
        <taxon>Aphididae</taxon>
        <taxon>Lachninae</taxon>
        <taxon>Cinara</taxon>
    </lineage>
</organism>
<feature type="coiled-coil region" evidence="1">
    <location>
        <begin position="44"/>
        <end position="132"/>
    </location>
</feature>
<accession>A0A5E4NEC9</accession>
<protein>
    <submittedName>
        <fullName evidence="2">Uncharacterized protein</fullName>
    </submittedName>
</protein>
<reference evidence="2 3" key="1">
    <citation type="submission" date="2019-08" db="EMBL/GenBank/DDBJ databases">
        <authorList>
            <person name="Alioto T."/>
            <person name="Alioto T."/>
            <person name="Gomez Garrido J."/>
        </authorList>
    </citation>
    <scope>NUCLEOTIDE SEQUENCE [LARGE SCALE GENOMIC DNA]</scope>
</reference>
<evidence type="ECO:0000313" key="3">
    <source>
        <dbReference type="Proteomes" id="UP000325440"/>
    </source>
</evidence>
<dbReference type="AlphaFoldDB" id="A0A5E4NEC9"/>
<evidence type="ECO:0000256" key="1">
    <source>
        <dbReference type="SAM" id="Coils"/>
    </source>
</evidence>
<keyword evidence="3" id="KW-1185">Reference proteome</keyword>
<dbReference type="EMBL" id="CABPRJ010001908">
    <property type="protein sequence ID" value="VVC40845.1"/>
    <property type="molecule type" value="Genomic_DNA"/>
</dbReference>
<proteinExistence type="predicted"/>
<gene>
    <name evidence="2" type="ORF">CINCED_3A022494</name>
</gene>
<dbReference type="Proteomes" id="UP000325440">
    <property type="component" value="Unassembled WGS sequence"/>
</dbReference>